<dbReference type="AlphaFoldDB" id="A0A7N2LKN0"/>
<dbReference type="SUPFAM" id="SSF56112">
    <property type="entry name" value="Protein kinase-like (PK-like)"/>
    <property type="match status" value="1"/>
</dbReference>
<feature type="domain" description="Tyrosine-protein kinase catalytic" evidence="1">
    <location>
        <begin position="9"/>
        <end position="178"/>
    </location>
</feature>
<sequence>MLFEATNNFSNDHKIGTGSFFSVYHTSLDDGREVAIKCENGACACEINSKALSCHSHNNLVCLLGFCGDSIKPIWVYEYMKNGSLHDHLHKLQSSPLMSSWATRIEVALDAAKGIAKMSEIGHFVKHFVVDEMEHFSDLVEMGALDYMAVAHVGSLAFDFVSLNGPDRPSMTEIVNSLQRALELDASVDPDPEECSLND</sequence>
<keyword evidence="3" id="KW-1185">Reference proteome</keyword>
<protein>
    <recommendedName>
        <fullName evidence="1">Tyrosine-protein kinase catalytic domain-containing protein</fullName>
    </recommendedName>
</protein>
<dbReference type="EnsemblPlants" id="QL04p095232:mrna">
    <property type="protein sequence ID" value="QL04p095232:mrna"/>
    <property type="gene ID" value="QL04p095232"/>
</dbReference>
<dbReference type="GO" id="GO:0004713">
    <property type="term" value="F:protein tyrosine kinase activity"/>
    <property type="evidence" value="ECO:0007669"/>
    <property type="project" value="InterPro"/>
</dbReference>
<dbReference type="InterPro" id="IPR011009">
    <property type="entry name" value="Kinase-like_dom_sf"/>
</dbReference>
<organism evidence="2 3">
    <name type="scientific">Quercus lobata</name>
    <name type="common">Valley oak</name>
    <dbReference type="NCBI Taxonomy" id="97700"/>
    <lineage>
        <taxon>Eukaryota</taxon>
        <taxon>Viridiplantae</taxon>
        <taxon>Streptophyta</taxon>
        <taxon>Embryophyta</taxon>
        <taxon>Tracheophyta</taxon>
        <taxon>Spermatophyta</taxon>
        <taxon>Magnoliopsida</taxon>
        <taxon>eudicotyledons</taxon>
        <taxon>Gunneridae</taxon>
        <taxon>Pentapetalae</taxon>
        <taxon>rosids</taxon>
        <taxon>fabids</taxon>
        <taxon>Fagales</taxon>
        <taxon>Fagaceae</taxon>
        <taxon>Quercus</taxon>
    </lineage>
</organism>
<dbReference type="PANTHER" id="PTHR46146:SF4">
    <property type="entry name" value="SERINE_THREONINE-PROTEIN KINASE-LIKE PROTEIN CCR4"/>
    <property type="match status" value="1"/>
</dbReference>
<name>A0A7N2LKN0_QUELO</name>
<dbReference type="Gene3D" id="1.10.510.10">
    <property type="entry name" value="Transferase(Phosphotransferase) domain 1"/>
    <property type="match status" value="1"/>
</dbReference>
<accession>A0A7N2LKN0</accession>
<dbReference type="InParanoid" id="A0A7N2LKN0"/>
<dbReference type="Gramene" id="QL04p095232:mrna">
    <property type="protein sequence ID" value="QL04p095232:mrna"/>
    <property type="gene ID" value="QL04p095232"/>
</dbReference>
<dbReference type="Pfam" id="PF07714">
    <property type="entry name" value="PK_Tyr_Ser-Thr"/>
    <property type="match status" value="1"/>
</dbReference>
<dbReference type="InterPro" id="IPR001245">
    <property type="entry name" value="Ser-Thr/Tyr_kinase_cat_dom"/>
</dbReference>
<evidence type="ECO:0000313" key="2">
    <source>
        <dbReference type="EnsemblPlants" id="QL04p095232:mrna"/>
    </source>
</evidence>
<dbReference type="SMART" id="SM00219">
    <property type="entry name" value="TyrKc"/>
    <property type="match status" value="1"/>
</dbReference>
<dbReference type="PANTHER" id="PTHR46146">
    <property type="entry name" value="SERINE/THREONINE-PROTEIN KINASE-LIKE PROTEIN CCR4"/>
    <property type="match status" value="1"/>
</dbReference>
<reference evidence="2 3" key="1">
    <citation type="journal article" date="2016" name="G3 (Bethesda)">
        <title>First Draft Assembly and Annotation of the Genome of a California Endemic Oak Quercus lobata Nee (Fagaceae).</title>
        <authorList>
            <person name="Sork V.L."/>
            <person name="Fitz-Gibbon S.T."/>
            <person name="Puiu D."/>
            <person name="Crepeau M."/>
            <person name="Gugger P.F."/>
            <person name="Sherman R."/>
            <person name="Stevens K."/>
            <person name="Langley C.H."/>
            <person name="Pellegrini M."/>
            <person name="Salzberg S.L."/>
        </authorList>
    </citation>
    <scope>NUCLEOTIDE SEQUENCE [LARGE SCALE GENOMIC DNA]</scope>
    <source>
        <strain evidence="2 3">cv. SW786</strain>
    </source>
</reference>
<proteinExistence type="predicted"/>
<reference evidence="2" key="2">
    <citation type="submission" date="2021-01" db="UniProtKB">
        <authorList>
            <consortium name="EnsemblPlants"/>
        </authorList>
    </citation>
    <scope>IDENTIFICATION</scope>
</reference>
<dbReference type="Proteomes" id="UP000594261">
    <property type="component" value="Chromosome 4"/>
</dbReference>
<dbReference type="EMBL" id="LRBV02000004">
    <property type="status" value="NOT_ANNOTATED_CDS"/>
    <property type="molecule type" value="Genomic_DNA"/>
</dbReference>
<dbReference type="InterPro" id="IPR020635">
    <property type="entry name" value="Tyr_kinase_cat_dom"/>
</dbReference>
<evidence type="ECO:0000313" key="3">
    <source>
        <dbReference type="Proteomes" id="UP000594261"/>
    </source>
</evidence>
<evidence type="ECO:0000259" key="1">
    <source>
        <dbReference type="SMART" id="SM00219"/>
    </source>
</evidence>